<accession>A0A941GVW7</accession>
<organism evidence="2 3">
    <name type="scientific">Gomphosphaeria aponina SAG 52.96 = DSM 107014</name>
    <dbReference type="NCBI Taxonomy" id="1521640"/>
    <lineage>
        <taxon>Bacteria</taxon>
        <taxon>Bacillati</taxon>
        <taxon>Cyanobacteriota</taxon>
        <taxon>Cyanophyceae</taxon>
        <taxon>Oscillatoriophycideae</taxon>
        <taxon>Chroococcales</taxon>
        <taxon>Gomphosphaeriaceae</taxon>
        <taxon>Gomphosphaeria</taxon>
    </lineage>
</organism>
<proteinExistence type="predicted"/>
<dbReference type="NCBIfam" id="TIGR04155">
    <property type="entry name" value="cyano_PEP"/>
    <property type="match status" value="1"/>
</dbReference>
<dbReference type="InterPro" id="IPR013424">
    <property type="entry name" value="Ice-binding_C"/>
</dbReference>
<dbReference type="Proteomes" id="UP000767446">
    <property type="component" value="Unassembled WGS sequence"/>
</dbReference>
<keyword evidence="1" id="KW-0732">Signal</keyword>
<protein>
    <submittedName>
        <fullName evidence="2">PEP-CTERM sorting domain-containing protein</fullName>
    </submittedName>
</protein>
<dbReference type="InterPro" id="IPR026374">
    <property type="entry name" value="Cyano_PEP"/>
</dbReference>
<feature type="chain" id="PRO_5036714033" evidence="1">
    <location>
        <begin position="31"/>
        <end position="265"/>
    </location>
</feature>
<dbReference type="AlphaFoldDB" id="A0A941GVW7"/>
<reference evidence="2" key="1">
    <citation type="submission" date="2021-02" db="EMBL/GenBank/DDBJ databases">
        <title>Metagenome analyses of Stigonema ocellatum DSM 106950, Chlorogloea purpurea SAG 13.99 and Gomphosphaeria aponina DSM 107014.</title>
        <authorList>
            <person name="Marter P."/>
            <person name="Huang S."/>
        </authorList>
    </citation>
    <scope>NUCLEOTIDE SEQUENCE</scope>
    <source>
        <strain evidence="2">JP213</strain>
    </source>
</reference>
<dbReference type="NCBIfam" id="TIGR02595">
    <property type="entry name" value="PEP_CTERM"/>
    <property type="match status" value="1"/>
</dbReference>
<dbReference type="EMBL" id="JADQBC010000074">
    <property type="protein sequence ID" value="MBR8828525.1"/>
    <property type="molecule type" value="Genomic_DNA"/>
</dbReference>
<name>A0A941GVW7_9CHRO</name>
<sequence length="265" mass="27765">MKNLRSLSTFRVTGLLTFMSVGLFSVVAPAGAVDLKPLVDSRFDFGSQGNIITTNNVFDFTNDTSDPVTPSPGQAGKIDITFADGGFNPLFSAGSGSVKGATAEVKDVAFGFALQPGVVYKNFGTIEGFYDNFKDATGANVNIRFDANSFQATPFGSTGGAFNFILFNVGGDIVDKDSGDSIPVDFTFTSVSGQLPPSPNIAELPFVPVSQQVVAGNIPNLGDVEPTLSTSYSGTVRTIPEPMTMLGSAAAIGFGYFSKKRRASK</sequence>
<evidence type="ECO:0000313" key="2">
    <source>
        <dbReference type="EMBL" id="MBR8828525.1"/>
    </source>
</evidence>
<comment type="caution">
    <text evidence="2">The sequence shown here is derived from an EMBL/GenBank/DDBJ whole genome shotgun (WGS) entry which is preliminary data.</text>
</comment>
<evidence type="ECO:0000313" key="3">
    <source>
        <dbReference type="Proteomes" id="UP000767446"/>
    </source>
</evidence>
<gene>
    <name evidence="2" type="ORF">DSM107014_11605</name>
</gene>
<evidence type="ECO:0000256" key="1">
    <source>
        <dbReference type="SAM" id="SignalP"/>
    </source>
</evidence>
<feature type="signal peptide" evidence="1">
    <location>
        <begin position="1"/>
        <end position="30"/>
    </location>
</feature>